<dbReference type="GO" id="GO:0046872">
    <property type="term" value="F:metal ion binding"/>
    <property type="evidence" value="ECO:0007669"/>
    <property type="project" value="UniProtKB-KW"/>
</dbReference>
<evidence type="ECO:0000259" key="4">
    <source>
        <dbReference type="SMART" id="SM00829"/>
    </source>
</evidence>
<dbReference type="Pfam" id="PF08240">
    <property type="entry name" value="ADH_N"/>
    <property type="match status" value="1"/>
</dbReference>
<protein>
    <submittedName>
        <fullName evidence="5">Alcohol dehydrogenase</fullName>
    </submittedName>
</protein>
<evidence type="ECO:0000256" key="3">
    <source>
        <dbReference type="ARBA" id="ARBA00023002"/>
    </source>
</evidence>
<dbReference type="InterPro" id="IPR013154">
    <property type="entry name" value="ADH-like_N"/>
</dbReference>
<dbReference type="SMART" id="SM00829">
    <property type="entry name" value="PKS_ER"/>
    <property type="match status" value="1"/>
</dbReference>
<dbReference type="InterPro" id="IPR050129">
    <property type="entry name" value="Zn_alcohol_dh"/>
</dbReference>
<dbReference type="PANTHER" id="PTHR43401">
    <property type="entry name" value="L-THREONINE 3-DEHYDROGENASE"/>
    <property type="match status" value="1"/>
</dbReference>
<dbReference type="SUPFAM" id="SSF50129">
    <property type="entry name" value="GroES-like"/>
    <property type="match status" value="1"/>
</dbReference>
<evidence type="ECO:0000256" key="2">
    <source>
        <dbReference type="ARBA" id="ARBA00022833"/>
    </source>
</evidence>
<evidence type="ECO:0000256" key="1">
    <source>
        <dbReference type="ARBA" id="ARBA00022723"/>
    </source>
</evidence>
<dbReference type="AlphaFoldDB" id="A0A512BZ32"/>
<dbReference type="SUPFAM" id="SSF51735">
    <property type="entry name" value="NAD(P)-binding Rossmann-fold domains"/>
    <property type="match status" value="1"/>
</dbReference>
<evidence type="ECO:0000313" key="6">
    <source>
        <dbReference type="Proteomes" id="UP000321085"/>
    </source>
</evidence>
<organism evidence="5 6">
    <name type="scientific">Microvirga aerophila</name>
    <dbReference type="NCBI Taxonomy" id="670291"/>
    <lineage>
        <taxon>Bacteria</taxon>
        <taxon>Pseudomonadati</taxon>
        <taxon>Pseudomonadota</taxon>
        <taxon>Alphaproteobacteria</taxon>
        <taxon>Hyphomicrobiales</taxon>
        <taxon>Methylobacteriaceae</taxon>
        <taxon>Microvirga</taxon>
    </lineage>
</organism>
<dbReference type="EMBL" id="BJYU01000093">
    <property type="protein sequence ID" value="GEO17198.1"/>
    <property type="molecule type" value="Genomic_DNA"/>
</dbReference>
<dbReference type="InterPro" id="IPR013149">
    <property type="entry name" value="ADH-like_C"/>
</dbReference>
<reference evidence="5 6" key="1">
    <citation type="submission" date="2019-07" db="EMBL/GenBank/DDBJ databases">
        <title>Whole genome shotgun sequence of Microvirga aerophila NBRC 106136.</title>
        <authorList>
            <person name="Hosoyama A."/>
            <person name="Uohara A."/>
            <person name="Ohji S."/>
            <person name="Ichikawa N."/>
        </authorList>
    </citation>
    <scope>NUCLEOTIDE SEQUENCE [LARGE SCALE GENOMIC DNA]</scope>
    <source>
        <strain evidence="5 6">NBRC 106136</strain>
    </source>
</reference>
<accession>A0A512BZ32</accession>
<proteinExistence type="predicted"/>
<keyword evidence="1" id="KW-0479">Metal-binding</keyword>
<dbReference type="InterPro" id="IPR020843">
    <property type="entry name" value="ER"/>
</dbReference>
<dbReference type="InterPro" id="IPR011032">
    <property type="entry name" value="GroES-like_sf"/>
</dbReference>
<dbReference type="Proteomes" id="UP000321085">
    <property type="component" value="Unassembled WGS sequence"/>
</dbReference>
<dbReference type="OrthoDB" id="9805883at2"/>
<comment type="caution">
    <text evidence="5">The sequence shown here is derived from an EMBL/GenBank/DDBJ whole genome shotgun (WGS) entry which is preliminary data.</text>
</comment>
<dbReference type="GO" id="GO:0016491">
    <property type="term" value="F:oxidoreductase activity"/>
    <property type="evidence" value="ECO:0007669"/>
    <property type="project" value="UniProtKB-KW"/>
</dbReference>
<dbReference type="Gene3D" id="3.90.180.10">
    <property type="entry name" value="Medium-chain alcohol dehydrogenases, catalytic domain"/>
    <property type="match status" value="1"/>
</dbReference>
<dbReference type="InterPro" id="IPR036291">
    <property type="entry name" value="NAD(P)-bd_dom_sf"/>
</dbReference>
<dbReference type="Pfam" id="PF00107">
    <property type="entry name" value="ADH_zinc_N"/>
    <property type="match status" value="1"/>
</dbReference>
<dbReference type="PANTHER" id="PTHR43401:SF2">
    <property type="entry name" value="L-THREONINE 3-DEHYDROGENASE"/>
    <property type="match status" value="1"/>
</dbReference>
<gene>
    <name evidence="5" type="ORF">MAE02_48940</name>
</gene>
<keyword evidence="2" id="KW-0862">Zinc</keyword>
<name>A0A512BZ32_9HYPH</name>
<keyword evidence="6" id="KW-1185">Reference proteome</keyword>
<dbReference type="RefSeq" id="WP_114188648.1">
    <property type="nucleotide sequence ID" value="NZ_BJYU01000093.1"/>
</dbReference>
<evidence type="ECO:0000313" key="5">
    <source>
        <dbReference type="EMBL" id="GEO17198.1"/>
    </source>
</evidence>
<sequence length="371" mass="39651">MDLPSKMKVARMHEVGGPLILEEIDTPTPGENDVLVKVHACGIVPNLGNILANWTTWFPDLPLPPLPAIFGLDPAGEVVAIGSNVSCVDVGDRVYVNPARSCGTCRHCTSGDPIACRYFTFNGYFGFSEHSERMYRRYPYGGMSEYMTAPPSALVKLPDSMSYEEAARLGYVGTAYSGLRKARVGAGTTILINGASGTLGLGAVISALAMGARKILGTGRNKDLLQAVKAIAPDRIEVFGLEDGSISNWAKSLTEGDGVDVAIDCLGPGAVHETFLEGIYSLRRGGIIVDTGAVAGDVPINVHYMMDRNMSLIGSLWFTTQEGRELASYAETGALKMSVFEHHTYPLEDVNQAISGIASRNGGFSNYVIHP</sequence>
<feature type="domain" description="Enoyl reductase (ER)" evidence="4">
    <location>
        <begin position="16"/>
        <end position="362"/>
    </location>
</feature>
<keyword evidence="3" id="KW-0560">Oxidoreductase</keyword>